<dbReference type="Gene3D" id="3.90.1200.10">
    <property type="match status" value="1"/>
</dbReference>
<reference evidence="2" key="4">
    <citation type="journal article" date="2015" name="G3 (Bethesda)">
        <title>Genome sequences of three phytopathogenic species of the Magnaporthaceae family of fungi.</title>
        <authorList>
            <person name="Okagaki L.H."/>
            <person name="Nunes C.C."/>
            <person name="Sailsbery J."/>
            <person name="Clay B."/>
            <person name="Brown D."/>
            <person name="John T."/>
            <person name="Oh Y."/>
            <person name="Young N."/>
            <person name="Fitzgerald M."/>
            <person name="Haas B.J."/>
            <person name="Zeng Q."/>
            <person name="Young S."/>
            <person name="Adiconis X."/>
            <person name="Fan L."/>
            <person name="Levin J.Z."/>
            <person name="Mitchell T.K."/>
            <person name="Okubara P.A."/>
            <person name="Farman M.L."/>
            <person name="Kohn L.M."/>
            <person name="Birren B."/>
            <person name="Ma L.-J."/>
            <person name="Dean R.A."/>
        </authorList>
    </citation>
    <scope>NUCLEOTIDE SEQUENCE</scope>
    <source>
        <strain evidence="2">ATCC 64411 / 73-15</strain>
    </source>
</reference>
<evidence type="ECO:0000313" key="1">
    <source>
        <dbReference type="EMBL" id="KLU90814.1"/>
    </source>
</evidence>
<dbReference type="EMBL" id="GL876975">
    <property type="protein sequence ID" value="KLU90814.1"/>
    <property type="molecule type" value="Genomic_DNA"/>
</dbReference>
<dbReference type="eggNOG" id="ENOG502SVH9">
    <property type="taxonomic scope" value="Eukaryota"/>
</dbReference>
<dbReference type="EMBL" id="ADBL01002384">
    <property type="status" value="NOT_ANNOTATED_CDS"/>
    <property type="molecule type" value="Genomic_DNA"/>
</dbReference>
<dbReference type="EnsemblFungi" id="MAPG_10665T0">
    <property type="protein sequence ID" value="MAPG_10665T0"/>
    <property type="gene ID" value="MAPG_10665"/>
</dbReference>
<reference evidence="1" key="2">
    <citation type="submission" date="2010-05" db="EMBL/GenBank/DDBJ databases">
        <title>The Genome Sequence of Magnaporthe poae strain ATCC 64411.</title>
        <authorList>
            <consortium name="The Broad Institute Genome Sequencing Platform"/>
            <consortium name="Broad Institute Genome Sequencing Center for Infectious Disease"/>
            <person name="Ma L.-J."/>
            <person name="Dead R."/>
            <person name="Young S."/>
            <person name="Zeng Q."/>
            <person name="Koehrsen M."/>
            <person name="Alvarado L."/>
            <person name="Berlin A."/>
            <person name="Chapman S.B."/>
            <person name="Chen Z."/>
            <person name="Freedman E."/>
            <person name="Gellesch M."/>
            <person name="Goldberg J."/>
            <person name="Griggs A."/>
            <person name="Gujja S."/>
            <person name="Heilman E.R."/>
            <person name="Heiman D."/>
            <person name="Hepburn T."/>
            <person name="Howarth C."/>
            <person name="Jen D."/>
            <person name="Larson L."/>
            <person name="Mehta T."/>
            <person name="Neiman D."/>
            <person name="Pearson M."/>
            <person name="Roberts A."/>
            <person name="Saif S."/>
            <person name="Shea T."/>
            <person name="Shenoy N."/>
            <person name="Sisk P."/>
            <person name="Stolte C."/>
            <person name="Sykes S."/>
            <person name="Walk T."/>
            <person name="White J."/>
            <person name="Yandava C."/>
            <person name="Haas B."/>
            <person name="Nusbaum C."/>
            <person name="Birren B."/>
        </authorList>
    </citation>
    <scope>NUCLEOTIDE SEQUENCE</scope>
    <source>
        <strain evidence="1">ATCC 64411</strain>
    </source>
</reference>
<evidence type="ECO:0000313" key="2">
    <source>
        <dbReference type="EnsemblFungi" id="MAPG_10665T0"/>
    </source>
</evidence>
<dbReference type="SUPFAM" id="SSF56112">
    <property type="entry name" value="Protein kinase-like (PK-like)"/>
    <property type="match status" value="1"/>
</dbReference>
<protein>
    <recommendedName>
        <fullName evidence="4">Aminoglycoside phosphotransferase domain-containing protein</fullName>
    </recommendedName>
</protein>
<dbReference type="AlphaFoldDB" id="A0A0C4ED72"/>
<dbReference type="Proteomes" id="UP000011715">
    <property type="component" value="Unassembled WGS sequence"/>
</dbReference>
<sequence length="417" mass="46223">MNVAYHLQPLKWMVLAGDLASFFASSFHCAGQSAIVGSYYGRAGIKETCLHRLDHLYRTLPSRFRSAVKHVAEHIDDPFDPDSGRPCVPVHGDLSKTNVFVNRDSGNPTGVIDVAELDCLPFGFDFYAIDEVPSERRPEGWTEHADAAAVRAHFWSMLLELTGLPDQAQRAVRLAWLTGILFRYGTRHDAGFTGMLGTLGDSGTTTTGLLPDDIQEDIRKHLSDFKVENKFCFHLLHNHATLEPGQVMIGQKVAEIEGSIWARPMPIDKLDPKNIRGHIFVLDMATGNFGAYELREGAPAPMSNNDNAFVAAFRGYLVEKKMTRALGLELLPEANMVEYIFNNNFGTFLMKAAPGHVQQGRTTANGAANGLKGNVVSNQDRTQQNLPHYMLIDSKRKAWEEQPAYTLGVLRENGAIE</sequence>
<evidence type="ECO:0000313" key="3">
    <source>
        <dbReference type="Proteomes" id="UP000011715"/>
    </source>
</evidence>
<dbReference type="VEuPathDB" id="FungiDB:MAPG_10665"/>
<organism evidence="2 3">
    <name type="scientific">Magnaporthiopsis poae (strain ATCC 64411 / 73-15)</name>
    <name type="common">Kentucky bluegrass fungus</name>
    <name type="synonym">Magnaporthe poae</name>
    <dbReference type="NCBI Taxonomy" id="644358"/>
    <lineage>
        <taxon>Eukaryota</taxon>
        <taxon>Fungi</taxon>
        <taxon>Dikarya</taxon>
        <taxon>Ascomycota</taxon>
        <taxon>Pezizomycotina</taxon>
        <taxon>Sordariomycetes</taxon>
        <taxon>Sordariomycetidae</taxon>
        <taxon>Magnaporthales</taxon>
        <taxon>Magnaporthaceae</taxon>
        <taxon>Magnaporthiopsis</taxon>
    </lineage>
</organism>
<reference evidence="3" key="1">
    <citation type="submission" date="2010-05" db="EMBL/GenBank/DDBJ databases">
        <title>The genome sequence of Magnaporthe poae strain ATCC 64411.</title>
        <authorList>
            <person name="Ma L.-J."/>
            <person name="Dead R."/>
            <person name="Young S."/>
            <person name="Zeng Q."/>
            <person name="Koehrsen M."/>
            <person name="Alvarado L."/>
            <person name="Berlin A."/>
            <person name="Chapman S.B."/>
            <person name="Chen Z."/>
            <person name="Freedman E."/>
            <person name="Gellesch M."/>
            <person name="Goldberg J."/>
            <person name="Griggs A."/>
            <person name="Gujja S."/>
            <person name="Heilman E.R."/>
            <person name="Heiman D."/>
            <person name="Hepburn T."/>
            <person name="Howarth C."/>
            <person name="Jen D."/>
            <person name="Larson L."/>
            <person name="Mehta T."/>
            <person name="Neiman D."/>
            <person name="Pearson M."/>
            <person name="Roberts A."/>
            <person name="Saif S."/>
            <person name="Shea T."/>
            <person name="Shenoy N."/>
            <person name="Sisk P."/>
            <person name="Stolte C."/>
            <person name="Sykes S."/>
            <person name="Walk T."/>
            <person name="White J."/>
            <person name="Yandava C."/>
            <person name="Haas B."/>
            <person name="Nusbaum C."/>
            <person name="Birren B."/>
        </authorList>
    </citation>
    <scope>NUCLEOTIDE SEQUENCE [LARGE SCALE GENOMIC DNA]</scope>
    <source>
        <strain evidence="3">ATCC 64411 / 73-15</strain>
    </source>
</reference>
<reference evidence="2" key="5">
    <citation type="submission" date="2015-06" db="UniProtKB">
        <authorList>
            <consortium name="EnsemblFungi"/>
        </authorList>
    </citation>
    <scope>IDENTIFICATION</scope>
    <source>
        <strain evidence="2">ATCC 64411</strain>
    </source>
</reference>
<reference evidence="1" key="3">
    <citation type="submission" date="2011-03" db="EMBL/GenBank/DDBJ databases">
        <title>Annotation of Magnaporthe poae ATCC 64411.</title>
        <authorList>
            <person name="Ma L.-J."/>
            <person name="Dead R."/>
            <person name="Young S.K."/>
            <person name="Zeng Q."/>
            <person name="Gargeya S."/>
            <person name="Fitzgerald M."/>
            <person name="Haas B."/>
            <person name="Abouelleil A."/>
            <person name="Alvarado L."/>
            <person name="Arachchi H.M."/>
            <person name="Berlin A."/>
            <person name="Brown A."/>
            <person name="Chapman S.B."/>
            <person name="Chen Z."/>
            <person name="Dunbar C."/>
            <person name="Freedman E."/>
            <person name="Gearin G."/>
            <person name="Gellesch M."/>
            <person name="Goldberg J."/>
            <person name="Griggs A."/>
            <person name="Gujja S."/>
            <person name="Heiman D."/>
            <person name="Howarth C."/>
            <person name="Larson L."/>
            <person name="Lui A."/>
            <person name="MacDonald P.J.P."/>
            <person name="Mehta T."/>
            <person name="Montmayeur A."/>
            <person name="Murphy C."/>
            <person name="Neiman D."/>
            <person name="Pearson M."/>
            <person name="Priest M."/>
            <person name="Roberts A."/>
            <person name="Saif S."/>
            <person name="Shea T."/>
            <person name="Shenoy N."/>
            <person name="Sisk P."/>
            <person name="Stolte C."/>
            <person name="Sykes S."/>
            <person name="Yandava C."/>
            <person name="Wortman J."/>
            <person name="Nusbaum C."/>
            <person name="Birren B."/>
        </authorList>
    </citation>
    <scope>NUCLEOTIDE SEQUENCE</scope>
    <source>
        <strain evidence="1">ATCC 64411</strain>
    </source>
</reference>
<gene>
    <name evidence="1" type="ORF">MAPG_10665</name>
</gene>
<accession>A0A0C4ED72</accession>
<dbReference type="InterPro" id="IPR011009">
    <property type="entry name" value="Kinase-like_dom_sf"/>
</dbReference>
<dbReference type="OrthoDB" id="2322999at2759"/>
<keyword evidence="3" id="KW-1185">Reference proteome</keyword>
<name>A0A0C4ED72_MAGP6</name>
<evidence type="ECO:0008006" key="4">
    <source>
        <dbReference type="Google" id="ProtNLM"/>
    </source>
</evidence>
<proteinExistence type="predicted"/>